<organism evidence="1 2">
    <name type="scientific">Coemansia aciculifera</name>
    <dbReference type="NCBI Taxonomy" id="417176"/>
    <lineage>
        <taxon>Eukaryota</taxon>
        <taxon>Fungi</taxon>
        <taxon>Fungi incertae sedis</taxon>
        <taxon>Zoopagomycota</taxon>
        <taxon>Kickxellomycotina</taxon>
        <taxon>Kickxellomycetes</taxon>
        <taxon>Kickxellales</taxon>
        <taxon>Kickxellaceae</taxon>
        <taxon>Coemansia</taxon>
    </lineage>
</organism>
<evidence type="ECO:0000313" key="2">
    <source>
        <dbReference type="Proteomes" id="UP001139981"/>
    </source>
</evidence>
<reference evidence="1" key="1">
    <citation type="submission" date="2022-07" db="EMBL/GenBank/DDBJ databases">
        <title>Phylogenomic reconstructions and comparative analyses of Kickxellomycotina fungi.</title>
        <authorList>
            <person name="Reynolds N.K."/>
            <person name="Stajich J.E."/>
            <person name="Barry K."/>
            <person name="Grigoriev I.V."/>
            <person name="Crous P."/>
            <person name="Smith M.E."/>
        </authorList>
    </citation>
    <scope>NUCLEOTIDE SEQUENCE</scope>
    <source>
        <strain evidence="1">CBS 190363</strain>
    </source>
</reference>
<dbReference type="EMBL" id="JANBVB010000068">
    <property type="protein sequence ID" value="KAJ2898316.1"/>
    <property type="molecule type" value="Genomic_DNA"/>
</dbReference>
<accession>A0ACC1M7F5</accession>
<keyword evidence="2" id="KW-1185">Reference proteome</keyword>
<evidence type="ECO:0000313" key="1">
    <source>
        <dbReference type="EMBL" id="KAJ2898316.1"/>
    </source>
</evidence>
<name>A0ACC1M7F5_9FUNG</name>
<proteinExistence type="predicted"/>
<comment type="caution">
    <text evidence="1">The sequence shown here is derived from an EMBL/GenBank/DDBJ whole genome shotgun (WGS) entry which is preliminary data.</text>
</comment>
<protein>
    <submittedName>
        <fullName evidence="1">Uncharacterized protein</fullName>
    </submittedName>
</protein>
<sequence>EAWVVLATAIGKLQIEDGFQFARSRIYNDNRWRLTWVENRFGCCGFKSAKDMPSSKQCIADLGRVDGCLSPLRQHAAHLNALALVWTVVTILIQAFVITTGSMIYRQASNSEGWLVEELNGGDVEEEGEEDPVGRPNTPTAQFVTFAAGTVGNDNGASSGAWQQDDPQQQSQKGSSTTSA</sequence>
<feature type="non-terminal residue" evidence="1">
    <location>
        <position position="1"/>
    </location>
</feature>
<gene>
    <name evidence="1" type="ORF">IWW38_001429</name>
</gene>
<dbReference type="Proteomes" id="UP001139981">
    <property type="component" value="Unassembled WGS sequence"/>
</dbReference>